<dbReference type="Proteomes" id="UP000053690">
    <property type="component" value="Unassembled WGS sequence"/>
</dbReference>
<feature type="domain" description="Multidrug resistance protein MdtA-like barrel-sandwich hybrid" evidence="3">
    <location>
        <begin position="46"/>
        <end position="210"/>
    </location>
</feature>
<proteinExistence type="predicted"/>
<keyword evidence="2" id="KW-0812">Transmembrane</keyword>
<feature type="transmembrane region" description="Helical" evidence="2">
    <location>
        <begin position="6"/>
        <end position="25"/>
    </location>
</feature>
<dbReference type="EMBL" id="LQBP01000002">
    <property type="protein sequence ID" value="KUJ81051.1"/>
    <property type="molecule type" value="Genomic_DNA"/>
</dbReference>
<keyword evidence="2" id="KW-0472">Membrane</keyword>
<keyword evidence="1" id="KW-0175">Coiled coil</keyword>
<dbReference type="Gene3D" id="2.40.50.100">
    <property type="match status" value="1"/>
</dbReference>
<dbReference type="PANTHER" id="PTHR30438">
    <property type="entry name" value="36 KDA ANTIGEN-RELATED"/>
    <property type="match status" value="1"/>
</dbReference>
<sequence>MKQSSLIYFALAALVITGGIMYAVISTNGDQLPEGFVQGNGRIEAEQVEIAPTIAGRVVNVLAAEGDMVATGDILAEMDVDELSAALDRAKAEVALARQTKAEAEALVLQRQSEQRRAEQELDRATALLAGQNISETVFEERETIHQVAEAVLGAAKARVATAESRIAASEAEVRRIEAQIEDSLLLAPMPGRVLYRLAEPGEVVGAGEPILTLLSLQKVYMEVFLPAREAGLLPIGTEARIVLDALPDYAIPAFVSFVSPEAQFTPKQVETLDEREQLVFRVRVRIPEDLVESRIEHVKTGLRGVAVIRVDQSSAWPEALERRIPQELFE</sequence>
<feature type="coiled-coil region" evidence="1">
    <location>
        <begin position="80"/>
        <end position="117"/>
    </location>
</feature>
<keyword evidence="2" id="KW-1133">Transmembrane helix</keyword>
<feature type="coiled-coil region" evidence="1">
    <location>
        <begin position="153"/>
        <end position="180"/>
    </location>
</feature>
<dbReference type="PANTHER" id="PTHR30438:SF2">
    <property type="entry name" value="MEMBRANE PROTEIN"/>
    <property type="match status" value="1"/>
</dbReference>
<dbReference type="GO" id="GO:0005886">
    <property type="term" value="C:plasma membrane"/>
    <property type="evidence" value="ECO:0007669"/>
    <property type="project" value="TreeGrafter"/>
</dbReference>
<keyword evidence="5" id="KW-1185">Reference proteome</keyword>
<dbReference type="STRING" id="1685378.AVO44_04040"/>
<evidence type="ECO:0000256" key="2">
    <source>
        <dbReference type="SAM" id="Phobius"/>
    </source>
</evidence>
<evidence type="ECO:0000259" key="3">
    <source>
        <dbReference type="Pfam" id="PF25917"/>
    </source>
</evidence>
<accession>A0A0X3U1D2</accession>
<dbReference type="AlphaFoldDB" id="A0A0X3U1D2"/>
<gene>
    <name evidence="4" type="ORF">AVO44_04040</name>
</gene>
<organism evidence="4 5">
    <name type="scientific">Ruegeria profundi</name>
    <dbReference type="NCBI Taxonomy" id="1685378"/>
    <lineage>
        <taxon>Bacteria</taxon>
        <taxon>Pseudomonadati</taxon>
        <taxon>Pseudomonadota</taxon>
        <taxon>Alphaproteobacteria</taxon>
        <taxon>Rhodobacterales</taxon>
        <taxon>Roseobacteraceae</taxon>
        <taxon>Ruegeria</taxon>
    </lineage>
</organism>
<evidence type="ECO:0000313" key="4">
    <source>
        <dbReference type="EMBL" id="KUJ81051.1"/>
    </source>
</evidence>
<evidence type="ECO:0000313" key="5">
    <source>
        <dbReference type="Proteomes" id="UP000053690"/>
    </source>
</evidence>
<name>A0A0X3U1D2_9RHOB</name>
<evidence type="ECO:0000256" key="1">
    <source>
        <dbReference type="SAM" id="Coils"/>
    </source>
</evidence>
<dbReference type="SUPFAM" id="SSF111369">
    <property type="entry name" value="HlyD-like secretion proteins"/>
    <property type="match status" value="1"/>
</dbReference>
<reference evidence="5" key="1">
    <citation type="submission" date="2015-12" db="EMBL/GenBank/DDBJ databases">
        <authorList>
            <person name="Zhang G."/>
            <person name="Stingl U."/>
        </authorList>
    </citation>
    <scope>NUCLEOTIDE SEQUENCE [LARGE SCALE GENOMIC DNA]</scope>
    <source>
        <strain evidence="5">ZGT108</strain>
    </source>
</reference>
<dbReference type="InterPro" id="IPR058625">
    <property type="entry name" value="MdtA-like_BSH"/>
</dbReference>
<dbReference type="Gene3D" id="2.40.30.170">
    <property type="match status" value="1"/>
</dbReference>
<dbReference type="RefSeq" id="WP_068332960.1">
    <property type="nucleotide sequence ID" value="NZ_LQBP01000002.1"/>
</dbReference>
<dbReference type="GO" id="GO:0055085">
    <property type="term" value="P:transmembrane transport"/>
    <property type="evidence" value="ECO:0007669"/>
    <property type="project" value="InterPro"/>
</dbReference>
<protein>
    <submittedName>
        <fullName evidence="4">Secretion protein HlyD</fullName>
    </submittedName>
</protein>
<comment type="caution">
    <text evidence="4">The sequence shown here is derived from an EMBL/GenBank/DDBJ whole genome shotgun (WGS) entry which is preliminary data.</text>
</comment>
<dbReference type="Gene3D" id="1.10.287.470">
    <property type="entry name" value="Helix hairpin bin"/>
    <property type="match status" value="1"/>
</dbReference>
<dbReference type="OrthoDB" id="9778236at2"/>
<dbReference type="Pfam" id="PF25917">
    <property type="entry name" value="BSH_RND"/>
    <property type="match status" value="1"/>
</dbReference>